<dbReference type="AlphaFoldDB" id="A0A0N5BC04"/>
<evidence type="ECO:0000313" key="1">
    <source>
        <dbReference type="Proteomes" id="UP000046392"/>
    </source>
</evidence>
<dbReference type="STRING" id="174720.A0A0N5BC04"/>
<accession>A0A0N5BC04</accession>
<dbReference type="SUPFAM" id="SSF81631">
    <property type="entry name" value="PAP/OAS1 substrate-binding domain"/>
    <property type="match status" value="1"/>
</dbReference>
<evidence type="ECO:0000313" key="2">
    <source>
        <dbReference type="WBParaSite" id="SPAL_0000355400.1"/>
    </source>
</evidence>
<sequence>MLSILKKRSFLISIVKSGNEIFSRGYINSSNRILIRSELSAYESATLLYSDKLRNLENNLALIEETRVETHKKIIKQMEPRIVKLKNCICNDKSDIVIGDPVGVGLVLPNDFVFNLVFVVSGDEIETFGSDFKLNSQFREGFIDTIINLIKADKSFWNDKEDTIKVKNRNKILLCFGDKTELRINFAANNELRNLNLFRYYAASDVRFRKLYLYVKMLSLNMKKLGGVKGLLDSHRIFILVGHFLQTSFGNQQAVLPVLTDIYSSFLSPNIPTKDVLENLYKPVDVSGIQPLINPKPLASHLVIQFIDYFANPDSYKSDIYLNKFHPVKEREMIQKSRPRILNFYTNKRLCSYDNNLYMFLRCMKNAQKLIKKGHFIDNFSNFYF</sequence>
<proteinExistence type="predicted"/>
<dbReference type="WBParaSite" id="SPAL_0000355400.1">
    <property type="protein sequence ID" value="SPAL_0000355400.1"/>
    <property type="gene ID" value="SPAL_0000355400"/>
</dbReference>
<dbReference type="Proteomes" id="UP000046392">
    <property type="component" value="Unplaced"/>
</dbReference>
<dbReference type="Gene3D" id="1.10.1410.10">
    <property type="match status" value="1"/>
</dbReference>
<keyword evidence="1" id="KW-1185">Reference proteome</keyword>
<reference evidence="2" key="1">
    <citation type="submission" date="2017-02" db="UniProtKB">
        <authorList>
            <consortium name="WormBaseParasite"/>
        </authorList>
    </citation>
    <scope>IDENTIFICATION</scope>
</reference>
<protein>
    <submittedName>
        <fullName evidence="2">Uncharacterized protein</fullName>
    </submittedName>
</protein>
<name>A0A0N5BC04_STREA</name>
<organism evidence="1 2">
    <name type="scientific">Strongyloides papillosus</name>
    <name type="common">Intestinal threadworm</name>
    <dbReference type="NCBI Taxonomy" id="174720"/>
    <lineage>
        <taxon>Eukaryota</taxon>
        <taxon>Metazoa</taxon>
        <taxon>Ecdysozoa</taxon>
        <taxon>Nematoda</taxon>
        <taxon>Chromadorea</taxon>
        <taxon>Rhabditida</taxon>
        <taxon>Tylenchina</taxon>
        <taxon>Panagrolaimomorpha</taxon>
        <taxon>Strongyloidoidea</taxon>
        <taxon>Strongyloididae</taxon>
        <taxon>Strongyloides</taxon>
    </lineage>
</organism>